<feature type="compositionally biased region" description="Acidic residues" evidence="1">
    <location>
        <begin position="213"/>
        <end position="227"/>
    </location>
</feature>
<evidence type="ECO:0000256" key="1">
    <source>
        <dbReference type="SAM" id="MobiDB-lite"/>
    </source>
</evidence>
<accession>A0ABY8QWA9</accession>
<keyword evidence="3" id="KW-1185">Reference proteome</keyword>
<feature type="region of interest" description="Disordered" evidence="1">
    <location>
        <begin position="200"/>
        <end position="227"/>
    </location>
</feature>
<feature type="compositionally biased region" description="Basic and acidic residues" evidence="1">
    <location>
        <begin position="16"/>
        <end position="40"/>
    </location>
</feature>
<name>A0ABY8QWA9_9MICO</name>
<evidence type="ECO:0000313" key="2">
    <source>
        <dbReference type="EMBL" id="WGW12655.1"/>
    </source>
</evidence>
<evidence type="ECO:0000313" key="3">
    <source>
        <dbReference type="Proteomes" id="UP001209083"/>
    </source>
</evidence>
<feature type="compositionally biased region" description="Basic and acidic residues" evidence="1">
    <location>
        <begin position="200"/>
        <end position="212"/>
    </location>
</feature>
<reference evidence="2 3" key="1">
    <citation type="submission" date="2023-05" db="EMBL/GenBank/DDBJ databases">
        <title>Lithophilousrod everest ZFBP1038 complete genpme.</title>
        <authorList>
            <person name="Tian M."/>
        </authorList>
    </citation>
    <scope>NUCLEOTIDE SEQUENCE [LARGE SCALE GENOMIC DNA]</scope>
    <source>
        <strain evidence="2 3">ZFBP1038</strain>
    </source>
</reference>
<dbReference type="RefSeq" id="WP_349639459.1">
    <property type="nucleotide sequence ID" value="NZ_CP090958.1"/>
</dbReference>
<dbReference type="Pfam" id="PF11228">
    <property type="entry name" value="DUF3027"/>
    <property type="match status" value="1"/>
</dbReference>
<dbReference type="PROSITE" id="PS50890">
    <property type="entry name" value="PUA"/>
    <property type="match status" value="1"/>
</dbReference>
<feature type="region of interest" description="Disordered" evidence="1">
    <location>
        <begin position="1"/>
        <end position="97"/>
    </location>
</feature>
<organism evidence="2 3">
    <name type="scientific">Saxibacter everestensis</name>
    <dbReference type="NCBI Taxonomy" id="2909229"/>
    <lineage>
        <taxon>Bacteria</taxon>
        <taxon>Bacillati</taxon>
        <taxon>Actinomycetota</taxon>
        <taxon>Actinomycetes</taxon>
        <taxon>Micrococcales</taxon>
        <taxon>Brevibacteriaceae</taxon>
        <taxon>Saxibacter</taxon>
    </lineage>
</organism>
<protein>
    <submittedName>
        <fullName evidence="2">DUF3027 domain-containing protein</fullName>
    </submittedName>
</protein>
<gene>
    <name evidence="2" type="ORF">LWF01_02475</name>
</gene>
<proteinExistence type="predicted"/>
<dbReference type="InterPro" id="IPR021391">
    <property type="entry name" value="DUF3027"/>
</dbReference>
<dbReference type="Proteomes" id="UP001209083">
    <property type="component" value="Chromosome"/>
</dbReference>
<sequence>MAGLFSRWREKRRARRDAEEAREAERGEHVRPEHADRESVGDPGAVGRESTGDAGAVGGTECEDRPSWETMADVSSQQSSVIEPAQSESTEKAAAERARPVTLDATLAAAVDIARDAILEVAGEGEVGDYIGVIAEGHRLATHSFACTAPGYRGWHWIAVLSRAPRSKKVTVCETALLPGDDALLPPAWLPWDERLQPGDVGPRDVLPKLDDDPNLEPGYEETDDDETDRLALYELGLGRERVLSPVGRRNAAERWNTGEGGPDTQYSKEADGKCGSCGYLIALAGSMRQGFGVCANEWSPRDGNVVSLEFGCGAHSETDTPNEAHTPPVPVIDELTMEPMAFSAR</sequence>
<dbReference type="EMBL" id="CP090958">
    <property type="protein sequence ID" value="WGW12655.1"/>
    <property type="molecule type" value="Genomic_DNA"/>
</dbReference>